<dbReference type="Pfam" id="PF02915">
    <property type="entry name" value="Rubrerythrin"/>
    <property type="match status" value="1"/>
</dbReference>
<dbReference type="SUPFAM" id="SSF47240">
    <property type="entry name" value="Ferritin-like"/>
    <property type="match status" value="1"/>
</dbReference>
<proteinExistence type="predicted"/>
<dbReference type="Proteomes" id="UP000653358">
    <property type="component" value="Unassembled WGS sequence"/>
</dbReference>
<comment type="caution">
    <text evidence="2">The sequence shown here is derived from an EMBL/GenBank/DDBJ whole genome shotgun (WGS) entry which is preliminary data.</text>
</comment>
<evidence type="ECO:0000313" key="2">
    <source>
        <dbReference type="EMBL" id="MBC3797654.1"/>
    </source>
</evidence>
<gene>
    <name evidence="2" type="ORF">GH807_11420</name>
</gene>
<dbReference type="RefSeq" id="WP_148603841.1">
    <property type="nucleotide sequence ID" value="NZ_RXYB01000011.1"/>
</dbReference>
<accession>A0ABR6WMJ8</accession>
<protein>
    <recommendedName>
        <fullName evidence="1">Rubrerythrin diiron-binding domain-containing protein</fullName>
    </recommendedName>
</protein>
<evidence type="ECO:0000313" key="3">
    <source>
        <dbReference type="Proteomes" id="UP000653358"/>
    </source>
</evidence>
<feature type="domain" description="Rubrerythrin diiron-binding" evidence="1">
    <location>
        <begin position="13"/>
        <end position="138"/>
    </location>
</feature>
<organism evidence="2 3">
    <name type="scientific">Acetobacterium tundrae</name>
    <dbReference type="NCBI Taxonomy" id="132932"/>
    <lineage>
        <taxon>Bacteria</taxon>
        <taxon>Bacillati</taxon>
        <taxon>Bacillota</taxon>
        <taxon>Clostridia</taxon>
        <taxon>Eubacteriales</taxon>
        <taxon>Eubacteriaceae</taxon>
        <taxon>Acetobacterium</taxon>
    </lineage>
</organism>
<dbReference type="InterPro" id="IPR003251">
    <property type="entry name" value="Rr_diiron-bd_dom"/>
</dbReference>
<evidence type="ECO:0000259" key="1">
    <source>
        <dbReference type="Pfam" id="PF02915"/>
    </source>
</evidence>
<dbReference type="InterPro" id="IPR012347">
    <property type="entry name" value="Ferritin-like"/>
</dbReference>
<dbReference type="InterPro" id="IPR009078">
    <property type="entry name" value="Ferritin-like_SF"/>
</dbReference>
<reference evidence="2 3" key="1">
    <citation type="journal article" date="2020" name="mSystems">
        <title>Defining Genomic and Predicted Metabolic Features of the Acetobacterium Genus.</title>
        <authorList>
            <person name="Ross D.E."/>
            <person name="Marshall C.W."/>
            <person name="Gulliver D."/>
            <person name="May H.D."/>
            <person name="Norman R.S."/>
        </authorList>
    </citation>
    <scope>NUCLEOTIDE SEQUENCE [LARGE SCALE GENOMIC DNA]</scope>
    <source>
        <strain evidence="2 3">DSM 9173</strain>
    </source>
</reference>
<sequence>MNLQEYFLELSHIEELGKDLYEKFSESCSDKLKPVVLAFSQEEAKHQQLMLDLSVRKGLSEEKTDKEIESILNQQIDHITINGRNLDINSEKDFFQFALQLEKNSIDIYTTQLNAYEKESNEYKTFENITKEERKHMLFILDRLYKLK</sequence>
<name>A0ABR6WMJ8_9FIRM</name>
<dbReference type="Gene3D" id="1.20.1260.10">
    <property type="match status" value="1"/>
</dbReference>
<dbReference type="EMBL" id="WJBB01000014">
    <property type="protein sequence ID" value="MBC3797654.1"/>
    <property type="molecule type" value="Genomic_DNA"/>
</dbReference>
<keyword evidence="3" id="KW-1185">Reference proteome</keyword>